<feature type="signal peptide" evidence="1">
    <location>
        <begin position="1"/>
        <end position="20"/>
    </location>
</feature>
<gene>
    <name evidence="3" type="ORF">SAMN04488005_1802</name>
</gene>
<proteinExistence type="predicted"/>
<dbReference type="Pfam" id="PF03886">
    <property type="entry name" value="ABC_trans_aux"/>
    <property type="match status" value="1"/>
</dbReference>
<evidence type="ECO:0000313" key="3">
    <source>
        <dbReference type="EMBL" id="SFR42647.1"/>
    </source>
</evidence>
<evidence type="ECO:0000313" key="4">
    <source>
        <dbReference type="Proteomes" id="UP000199478"/>
    </source>
</evidence>
<evidence type="ECO:0000256" key="1">
    <source>
        <dbReference type="SAM" id="SignalP"/>
    </source>
</evidence>
<dbReference type="RefSeq" id="WP_090199122.1">
    <property type="nucleotide sequence ID" value="NZ_FOYP01000001.1"/>
</dbReference>
<keyword evidence="1" id="KW-0732">Signal</keyword>
<dbReference type="Proteomes" id="UP000199478">
    <property type="component" value="Unassembled WGS sequence"/>
</dbReference>
<dbReference type="Gene3D" id="3.40.50.10610">
    <property type="entry name" value="ABC-type transport auxiliary lipoprotein component"/>
    <property type="match status" value="1"/>
</dbReference>
<reference evidence="4" key="1">
    <citation type="submission" date="2016-10" db="EMBL/GenBank/DDBJ databases">
        <authorList>
            <person name="Varghese N."/>
            <person name="Submissions S."/>
        </authorList>
    </citation>
    <scope>NUCLEOTIDE SEQUENCE [LARGE SCALE GENOMIC DNA]</scope>
    <source>
        <strain evidence="4">DSM 26879</strain>
    </source>
</reference>
<dbReference type="AlphaFoldDB" id="A0A1I6GKR1"/>
<protein>
    <recommendedName>
        <fullName evidence="2">ABC-type transport auxiliary lipoprotein component domain-containing protein</fullName>
    </recommendedName>
</protein>
<feature type="chain" id="PRO_5011791241" description="ABC-type transport auxiliary lipoprotein component domain-containing protein" evidence="1">
    <location>
        <begin position="21"/>
        <end position="185"/>
    </location>
</feature>
<sequence>MLKNVTILAVAALAACSAPADRLALTAAPSALELRPLVRSAMVRTVSLPTYAAAEEIATQTAEGLIATDDSVLWADDPQRAITLVIADTLGDILNTDVGPDPWPFVGLPDVAIDIRVTQMLAGADGQFRLSGQFFVGGDGIDFRNSAHRFAISQPMPDQSLSSIATAQAAALLVLSEDIARTLAR</sequence>
<name>A0A1I6GKR1_9RHOB</name>
<evidence type="ECO:0000259" key="2">
    <source>
        <dbReference type="Pfam" id="PF03886"/>
    </source>
</evidence>
<dbReference type="PROSITE" id="PS51257">
    <property type="entry name" value="PROKAR_LIPOPROTEIN"/>
    <property type="match status" value="1"/>
</dbReference>
<feature type="domain" description="ABC-type transport auxiliary lipoprotein component" evidence="2">
    <location>
        <begin position="39"/>
        <end position="180"/>
    </location>
</feature>
<keyword evidence="4" id="KW-1185">Reference proteome</keyword>
<dbReference type="STRING" id="390270.SAMN04488005_1802"/>
<dbReference type="OrthoDB" id="7858211at2"/>
<dbReference type="EMBL" id="FOYP01000001">
    <property type="protein sequence ID" value="SFR42647.1"/>
    <property type="molecule type" value="Genomic_DNA"/>
</dbReference>
<dbReference type="SUPFAM" id="SSF159594">
    <property type="entry name" value="XCC0632-like"/>
    <property type="match status" value="1"/>
</dbReference>
<dbReference type="InterPro" id="IPR005586">
    <property type="entry name" value="ABC_trans_aux"/>
</dbReference>
<organism evidence="3 4">
    <name type="scientific">Yoonia tamlensis</name>
    <dbReference type="NCBI Taxonomy" id="390270"/>
    <lineage>
        <taxon>Bacteria</taxon>
        <taxon>Pseudomonadati</taxon>
        <taxon>Pseudomonadota</taxon>
        <taxon>Alphaproteobacteria</taxon>
        <taxon>Rhodobacterales</taxon>
        <taxon>Paracoccaceae</taxon>
        <taxon>Yoonia</taxon>
    </lineage>
</organism>
<accession>A0A1I6GKR1</accession>